<organism evidence="10 11">
    <name type="scientific">Rhizomicrobium palustre</name>
    <dbReference type="NCBI Taxonomy" id="189966"/>
    <lineage>
        <taxon>Bacteria</taxon>
        <taxon>Pseudomonadati</taxon>
        <taxon>Pseudomonadota</taxon>
        <taxon>Alphaproteobacteria</taxon>
        <taxon>Micropepsales</taxon>
        <taxon>Micropepsaceae</taxon>
        <taxon>Rhizomicrobium</taxon>
    </lineage>
</organism>
<keyword evidence="11" id="KW-1185">Reference proteome</keyword>
<name>A0A846MVN2_9PROT</name>
<feature type="binding site" evidence="7">
    <location>
        <position position="108"/>
    </location>
    <ligand>
        <name>substrate</name>
    </ligand>
</feature>
<evidence type="ECO:0000313" key="11">
    <source>
        <dbReference type="Proteomes" id="UP000570514"/>
    </source>
</evidence>
<comment type="similarity">
    <text evidence="2 5">Belongs to the glycosyl hydrolase 43 family.</text>
</comment>
<dbReference type="PANTHER" id="PTHR43301">
    <property type="entry name" value="ARABINAN ENDO-1,5-ALPHA-L-ARABINOSIDASE"/>
    <property type="match status" value="1"/>
</dbReference>
<gene>
    <name evidence="10" type="ORF">FHS83_000438</name>
</gene>
<dbReference type="InterPro" id="IPR023296">
    <property type="entry name" value="Glyco_hydro_beta-prop_sf"/>
</dbReference>
<feature type="site" description="Important for catalytic activity, responsible for pKa modulation of the active site Glu and correct orientation of both the proton donor and substrate" evidence="8">
    <location>
        <position position="151"/>
    </location>
</feature>
<evidence type="ECO:0000256" key="9">
    <source>
        <dbReference type="SAM" id="SignalP"/>
    </source>
</evidence>
<feature type="chain" id="PRO_5032553632" description="Extracellular exo-alpha-(1-&gt;5)-L-arabinofuranosidase" evidence="9">
    <location>
        <begin position="24"/>
        <end position="339"/>
    </location>
</feature>
<accession>A0A846MVN2</accession>
<keyword evidence="4 5" id="KW-0326">Glycosidase</keyword>
<dbReference type="GO" id="GO:0046556">
    <property type="term" value="F:alpha-L-arabinofuranosidase activity"/>
    <property type="evidence" value="ECO:0007669"/>
    <property type="project" value="UniProtKB-EC"/>
</dbReference>
<feature type="active site" description="Proton acceptor" evidence="6">
    <location>
        <position position="31"/>
    </location>
</feature>
<dbReference type="PIRSF" id="PIRSF026534">
    <property type="entry name" value="Endo_alpha-L-arabinosidase"/>
    <property type="match status" value="1"/>
</dbReference>
<dbReference type="Gene3D" id="2.115.10.20">
    <property type="entry name" value="Glycosyl hydrolase domain, family 43"/>
    <property type="match status" value="1"/>
</dbReference>
<comment type="caution">
    <text evidence="10">The sequence shown here is derived from an EMBL/GenBank/DDBJ whole genome shotgun (WGS) entry which is preliminary data.</text>
</comment>
<proteinExistence type="inferred from homology"/>
<dbReference type="InterPro" id="IPR006710">
    <property type="entry name" value="Glyco_hydro_43"/>
</dbReference>
<feature type="binding site" evidence="7">
    <location>
        <begin position="148"/>
        <end position="151"/>
    </location>
    <ligand>
        <name>substrate</name>
    </ligand>
</feature>
<dbReference type="InterPro" id="IPR050727">
    <property type="entry name" value="GH43_arabinanases"/>
</dbReference>
<evidence type="ECO:0000256" key="7">
    <source>
        <dbReference type="PIRSR" id="PIRSR026534-2"/>
    </source>
</evidence>
<evidence type="ECO:0000256" key="5">
    <source>
        <dbReference type="PIRNR" id="PIRNR026534"/>
    </source>
</evidence>
<dbReference type="UniPathway" id="UPA00667"/>
<reference evidence="10 11" key="1">
    <citation type="submission" date="2020-03" db="EMBL/GenBank/DDBJ databases">
        <title>Genomic Encyclopedia of Type Strains, Phase IV (KMG-IV): sequencing the most valuable type-strain genomes for metagenomic binning, comparative biology and taxonomic classification.</title>
        <authorList>
            <person name="Goeker M."/>
        </authorList>
    </citation>
    <scope>NUCLEOTIDE SEQUENCE [LARGE SCALE GENOMIC DNA]</scope>
    <source>
        <strain evidence="10 11">DSM 19867</strain>
    </source>
</reference>
<evidence type="ECO:0000256" key="3">
    <source>
        <dbReference type="ARBA" id="ARBA00022801"/>
    </source>
</evidence>
<evidence type="ECO:0000256" key="2">
    <source>
        <dbReference type="ARBA" id="ARBA00009865"/>
    </source>
</evidence>
<dbReference type="PANTHER" id="PTHR43301:SF3">
    <property type="entry name" value="ARABINAN ENDO-1,5-ALPHA-L-ARABINOSIDASE A-RELATED"/>
    <property type="match status" value="1"/>
</dbReference>
<dbReference type="GO" id="GO:0046558">
    <property type="term" value="F:arabinan endo-1,5-alpha-L-arabinosidase activity"/>
    <property type="evidence" value="ECO:0007669"/>
    <property type="project" value="InterPro"/>
</dbReference>
<keyword evidence="9" id="KW-0732">Signal</keyword>
<feature type="binding site" evidence="7">
    <location>
        <begin position="168"/>
        <end position="170"/>
    </location>
    <ligand>
        <name>substrate</name>
    </ligand>
</feature>
<dbReference type="EC" id="3.2.1.55" evidence="5"/>
<comment type="pathway">
    <text evidence="1 5">Glycan metabolism; L-arabinan degradation.</text>
</comment>
<protein>
    <recommendedName>
        <fullName evidence="5">Extracellular exo-alpha-(1-&gt;5)-L-arabinofuranosidase</fullName>
        <ecNumber evidence="5">3.2.1.55</ecNumber>
    </recommendedName>
</protein>
<dbReference type="InterPro" id="IPR016840">
    <property type="entry name" value="Glyco_hydro_43_endo_a_Ara-ase"/>
</dbReference>
<dbReference type="EMBL" id="JAASRM010000001">
    <property type="protein sequence ID" value="NIK87120.1"/>
    <property type="molecule type" value="Genomic_DNA"/>
</dbReference>
<feature type="signal peptide" evidence="9">
    <location>
        <begin position="1"/>
        <end position="23"/>
    </location>
</feature>
<dbReference type="AlphaFoldDB" id="A0A846MVN2"/>
<feature type="active site" description="Proton donor" evidence="6">
    <location>
        <position position="213"/>
    </location>
</feature>
<evidence type="ECO:0000256" key="1">
    <source>
        <dbReference type="ARBA" id="ARBA00004834"/>
    </source>
</evidence>
<dbReference type="Proteomes" id="UP000570514">
    <property type="component" value="Unassembled WGS sequence"/>
</dbReference>
<sequence>MSVNNTLAIIVVMFLGGISSAAALPEVDIHDPALIKDGKRLYLYSTGPGITFYSSNDRVHWSGQGRVFAGEPVWARSVSASFNGHVWAPDVSYAGGKYYLYYTVSGFGKNDSAIGVAVNKTLDPASPDYRWEDKGIVLRSVAGRDDWNAIDANVIDDASGTPWMAFGSFWSGIKLVKLNPDRIHVAEPQEWHSIAARPRGGADARAPGDGAVEGPFLYRKGDFYYLFVSTGYCCRGKASTYRVAVGRSKTITGPYLDKDGVDMVKGGGTPLLSENPKWAGWGGQGVYNLDGKDVVVMHAYEAADNNFHRLKILPISWDATGWPAVDGAALDRFHTTLKN</sequence>
<keyword evidence="3 5" id="KW-0378">Hydrolase</keyword>
<dbReference type="SUPFAM" id="SSF75005">
    <property type="entry name" value="Arabinanase/levansucrase/invertase"/>
    <property type="match status" value="1"/>
</dbReference>
<evidence type="ECO:0000313" key="10">
    <source>
        <dbReference type="EMBL" id="NIK87120.1"/>
    </source>
</evidence>
<comment type="catalytic activity">
    <reaction evidence="5">
        <text>Hydrolysis of terminal non-reducing alpha-L-arabinofuranoside residues in alpha-L-arabinosides.</text>
        <dbReference type="EC" id="3.2.1.55"/>
    </reaction>
</comment>
<dbReference type="RefSeq" id="WP_167080439.1">
    <property type="nucleotide sequence ID" value="NZ_BAAADC010000001.1"/>
</dbReference>
<evidence type="ECO:0000256" key="8">
    <source>
        <dbReference type="PIRSR" id="PIRSR606710-2"/>
    </source>
</evidence>
<feature type="binding site" evidence="7">
    <location>
        <position position="31"/>
    </location>
    <ligand>
        <name>substrate</name>
    </ligand>
</feature>
<evidence type="ECO:0000256" key="6">
    <source>
        <dbReference type="PIRSR" id="PIRSR026534-1"/>
    </source>
</evidence>
<dbReference type="Pfam" id="PF04616">
    <property type="entry name" value="Glyco_hydro_43"/>
    <property type="match status" value="1"/>
</dbReference>
<evidence type="ECO:0000256" key="4">
    <source>
        <dbReference type="ARBA" id="ARBA00023295"/>
    </source>
</evidence>
<dbReference type="GO" id="GO:0031222">
    <property type="term" value="P:arabinan catabolic process"/>
    <property type="evidence" value="ECO:0007669"/>
    <property type="project" value="UniProtKB-UniPathway"/>
</dbReference>